<comment type="subcellular location">
    <subcellularLocation>
        <location evidence="1">Membrane</location>
    </subcellularLocation>
</comment>
<dbReference type="EMBL" id="WNCL01000003">
    <property type="protein sequence ID" value="MTU42379.1"/>
    <property type="molecule type" value="Genomic_DNA"/>
</dbReference>
<accession>A0A6I3S328</accession>
<sequence length="278" mass="31161">MKTIKGIWRFSRVICYTFVCLFQAYTRFKRVDRKEKGRMLRYYPTQVLKLAGVRCSYEGNEPELLHECGLTDTPPAYMVLSNHISWLDIFSLDSQLPSRFIAKAEIAKWPVFGLIAQQIGTLFINRSSKRAILRINDDIRGALCNCEAVTIFAEGTTTFGNELLPIKANFIAPACEIGATVQPVILSYKNKGKPTKRAAFAGDVTLFGSLWNVVTMEDAEVVVHFLEPITNTKDLTRHEVAKICEESMRAKLQEIWGDEYIANDANAAEALAKAIANG</sequence>
<keyword evidence="4" id="KW-1133">Transmembrane helix</keyword>
<evidence type="ECO:0000259" key="8">
    <source>
        <dbReference type="SMART" id="SM00563"/>
    </source>
</evidence>
<dbReference type="Pfam" id="PF01553">
    <property type="entry name" value="Acyltransferase"/>
    <property type="match status" value="1"/>
</dbReference>
<dbReference type="SUPFAM" id="SSF69593">
    <property type="entry name" value="Glycerol-3-phosphate (1)-acyltransferase"/>
    <property type="match status" value="1"/>
</dbReference>
<dbReference type="SMART" id="SM00563">
    <property type="entry name" value="PlsC"/>
    <property type="match status" value="1"/>
</dbReference>
<dbReference type="InterPro" id="IPR002123">
    <property type="entry name" value="Plipid/glycerol_acylTrfase"/>
</dbReference>
<comment type="caution">
    <text evidence="9">The sequence shown here is derived from an EMBL/GenBank/DDBJ whole genome shotgun (WGS) entry which is preliminary data.</text>
</comment>
<evidence type="ECO:0000256" key="1">
    <source>
        <dbReference type="ARBA" id="ARBA00004370"/>
    </source>
</evidence>
<keyword evidence="6" id="KW-0472">Membrane</keyword>
<dbReference type="Proteomes" id="UP000462362">
    <property type="component" value="Unassembled WGS sequence"/>
</dbReference>
<evidence type="ECO:0000256" key="7">
    <source>
        <dbReference type="ARBA" id="ARBA00023315"/>
    </source>
</evidence>
<organism evidence="9 10">
    <name type="scientific">Parasutterella excrementihominis</name>
    <dbReference type="NCBI Taxonomy" id="487175"/>
    <lineage>
        <taxon>Bacteria</taxon>
        <taxon>Pseudomonadati</taxon>
        <taxon>Pseudomonadota</taxon>
        <taxon>Betaproteobacteria</taxon>
        <taxon>Burkholderiales</taxon>
        <taxon>Sutterellaceae</taxon>
        <taxon>Parasutterella</taxon>
    </lineage>
</organism>
<protein>
    <submittedName>
        <fullName evidence="9">1-acyl-sn-glycerol-3-phosphate acyltransferase</fullName>
    </submittedName>
</protein>
<keyword evidence="3" id="KW-0812">Transmembrane</keyword>
<dbReference type="GO" id="GO:0016020">
    <property type="term" value="C:membrane"/>
    <property type="evidence" value="ECO:0007669"/>
    <property type="project" value="UniProtKB-SubCell"/>
</dbReference>
<proteinExistence type="predicted"/>
<keyword evidence="5" id="KW-0443">Lipid metabolism</keyword>
<evidence type="ECO:0000313" key="9">
    <source>
        <dbReference type="EMBL" id="MTU42379.1"/>
    </source>
</evidence>
<dbReference type="CDD" id="cd07989">
    <property type="entry name" value="LPLAT_AGPAT-like"/>
    <property type="match status" value="1"/>
</dbReference>
<name>A0A6I3S328_9BURK</name>
<feature type="domain" description="Phospholipid/glycerol acyltransferase" evidence="8">
    <location>
        <begin position="77"/>
        <end position="189"/>
    </location>
</feature>
<dbReference type="PANTHER" id="PTHR23063">
    <property type="entry name" value="PHOSPHOLIPID ACYLTRANSFERASE"/>
    <property type="match status" value="1"/>
</dbReference>
<dbReference type="GO" id="GO:0016746">
    <property type="term" value="F:acyltransferase activity"/>
    <property type="evidence" value="ECO:0007669"/>
    <property type="project" value="UniProtKB-KW"/>
</dbReference>
<dbReference type="PANTHER" id="PTHR23063:SF52">
    <property type="entry name" value="LYSOPHOSPHATIDYLCHOLINE ACYLTRANSFERASE"/>
    <property type="match status" value="1"/>
</dbReference>
<reference evidence="9 10" key="1">
    <citation type="journal article" date="2019" name="Nat. Med.">
        <title>A library of human gut bacterial isolates paired with longitudinal multiomics data enables mechanistic microbiome research.</title>
        <authorList>
            <person name="Poyet M."/>
            <person name="Groussin M."/>
            <person name="Gibbons S.M."/>
            <person name="Avila-Pacheco J."/>
            <person name="Jiang X."/>
            <person name="Kearney S.M."/>
            <person name="Perrotta A.R."/>
            <person name="Berdy B."/>
            <person name="Zhao S."/>
            <person name="Lieberman T.D."/>
            <person name="Swanson P.K."/>
            <person name="Smith M."/>
            <person name="Roesemann S."/>
            <person name="Alexander J.E."/>
            <person name="Rich S.A."/>
            <person name="Livny J."/>
            <person name="Vlamakis H."/>
            <person name="Clish C."/>
            <person name="Bullock K."/>
            <person name="Deik A."/>
            <person name="Scott J."/>
            <person name="Pierce K.A."/>
            <person name="Xavier R.J."/>
            <person name="Alm E.J."/>
        </authorList>
    </citation>
    <scope>NUCLEOTIDE SEQUENCE [LARGE SCALE GENOMIC DNA]</scope>
    <source>
        <strain evidence="9 10">BIOML-A2</strain>
    </source>
</reference>
<evidence type="ECO:0000256" key="2">
    <source>
        <dbReference type="ARBA" id="ARBA00022679"/>
    </source>
</evidence>
<keyword evidence="7 9" id="KW-0012">Acyltransferase</keyword>
<evidence type="ECO:0000256" key="3">
    <source>
        <dbReference type="ARBA" id="ARBA00022692"/>
    </source>
</evidence>
<evidence type="ECO:0000256" key="5">
    <source>
        <dbReference type="ARBA" id="ARBA00023098"/>
    </source>
</evidence>
<evidence type="ECO:0000256" key="4">
    <source>
        <dbReference type="ARBA" id="ARBA00022989"/>
    </source>
</evidence>
<keyword evidence="2 9" id="KW-0808">Transferase</keyword>
<gene>
    <name evidence="9" type="ORF">GMD42_01835</name>
</gene>
<evidence type="ECO:0000313" key="10">
    <source>
        <dbReference type="Proteomes" id="UP000462362"/>
    </source>
</evidence>
<dbReference type="AlphaFoldDB" id="A0A6I3S328"/>
<dbReference type="RefSeq" id="WP_155165052.1">
    <property type="nucleotide sequence ID" value="NZ_JAXXAX010000009.1"/>
</dbReference>
<dbReference type="GO" id="GO:0006629">
    <property type="term" value="P:lipid metabolic process"/>
    <property type="evidence" value="ECO:0007669"/>
    <property type="project" value="UniProtKB-KW"/>
</dbReference>
<evidence type="ECO:0000256" key="6">
    <source>
        <dbReference type="ARBA" id="ARBA00023136"/>
    </source>
</evidence>